<evidence type="ECO:0000313" key="3">
    <source>
        <dbReference type="EMBL" id="KYM79826.1"/>
    </source>
</evidence>
<evidence type="ECO:0000313" key="4">
    <source>
        <dbReference type="Proteomes" id="UP000078540"/>
    </source>
</evidence>
<feature type="compositionally biased region" description="Basic and acidic residues" evidence="1">
    <location>
        <begin position="294"/>
        <end position="307"/>
    </location>
</feature>
<organism evidence="3 4">
    <name type="scientific">Atta colombica</name>
    <dbReference type="NCBI Taxonomy" id="520822"/>
    <lineage>
        <taxon>Eukaryota</taxon>
        <taxon>Metazoa</taxon>
        <taxon>Ecdysozoa</taxon>
        <taxon>Arthropoda</taxon>
        <taxon>Hexapoda</taxon>
        <taxon>Insecta</taxon>
        <taxon>Pterygota</taxon>
        <taxon>Neoptera</taxon>
        <taxon>Endopterygota</taxon>
        <taxon>Hymenoptera</taxon>
        <taxon>Apocrita</taxon>
        <taxon>Aculeata</taxon>
        <taxon>Formicoidea</taxon>
        <taxon>Formicidae</taxon>
        <taxon>Myrmicinae</taxon>
        <taxon>Atta</taxon>
    </lineage>
</organism>
<dbReference type="AlphaFoldDB" id="A0A195B5R4"/>
<proteinExistence type="predicted"/>
<protein>
    <submittedName>
        <fullName evidence="3">Uncharacterized protein</fullName>
    </submittedName>
</protein>
<name>A0A195B5R4_9HYME</name>
<evidence type="ECO:0000256" key="2">
    <source>
        <dbReference type="SAM" id="SignalP"/>
    </source>
</evidence>
<feature type="non-terminal residue" evidence="3">
    <location>
        <position position="1"/>
    </location>
</feature>
<evidence type="ECO:0000256" key="1">
    <source>
        <dbReference type="SAM" id="MobiDB-lite"/>
    </source>
</evidence>
<reference evidence="3 4" key="1">
    <citation type="submission" date="2015-09" db="EMBL/GenBank/DDBJ databases">
        <title>Atta colombica WGS genome.</title>
        <authorList>
            <person name="Nygaard S."/>
            <person name="Hu H."/>
            <person name="Boomsma J."/>
            <person name="Zhang G."/>
        </authorList>
    </citation>
    <scope>NUCLEOTIDE SEQUENCE [LARGE SCALE GENOMIC DNA]</scope>
    <source>
        <strain evidence="3">Treedump-2</strain>
        <tissue evidence="3">Whole body</tissue>
    </source>
</reference>
<feature type="chain" id="PRO_5008269291" evidence="2">
    <location>
        <begin position="20"/>
        <end position="493"/>
    </location>
</feature>
<feature type="region of interest" description="Disordered" evidence="1">
    <location>
        <begin position="285"/>
        <end position="307"/>
    </location>
</feature>
<gene>
    <name evidence="3" type="ORF">ALC53_09748</name>
</gene>
<keyword evidence="4" id="KW-1185">Reference proteome</keyword>
<dbReference type="Proteomes" id="UP000078540">
    <property type="component" value="Unassembled WGS sequence"/>
</dbReference>
<dbReference type="EMBL" id="KQ976582">
    <property type="protein sequence ID" value="KYM79826.1"/>
    <property type="molecule type" value="Genomic_DNA"/>
</dbReference>
<feature type="signal peptide" evidence="2">
    <location>
        <begin position="1"/>
        <end position="19"/>
    </location>
</feature>
<sequence length="493" mass="56272">LGNIMFFVIFVLFVCISDAKPIDYEDVANLLPTEPQTTNDTLAAVVRDPVVQDAVQNIVGNRSLEGLVIKKKILVMPATEPTKVVSQSEQILVVPVENLEDVRKNITETVNAKTDVDDLISTDVQFFTENDENGYINSESKDLSSYASQYDDLYEASTETFKSTRKPFLTDNISQEIPYLMSNPNQEIMSSEYPPLTISIPIIAFLEPAKISDDKVDVPISAVPMQDEILKTQLENSHDEVQQNVQNYIDERNMDPNNWQLDLSSSELFLVTISLSLSSTRSHQHTSVLNSDRSINHPDYTESDKSLDDERDIKRVQIYNQIGLDGKVRRIHLDSNEEDKPGIRAYGLPKKHLQDNGIIERLQLGEDRIRDDILKSGRLVEAYGIPKNKMETNGFIERVPLSSISHQAAKLDSRNENVRIRRSIRTGSENKVEKKVTSEAEDMQAQDSKVFRPLFVHRQQIAARERRKHARNVLHRHHRHTTHQPCYHHRVTN</sequence>
<keyword evidence="2" id="KW-0732">Signal</keyword>
<accession>A0A195B5R4</accession>